<dbReference type="HAMAP" id="MF_00178">
    <property type="entry name" value="Lumazine_synth"/>
    <property type="match status" value="1"/>
</dbReference>
<feature type="binding site" evidence="7">
    <location>
        <begin position="87"/>
        <end position="88"/>
    </location>
    <ligand>
        <name>(2S)-2-hydroxy-3-oxobutyl phosphate</name>
        <dbReference type="ChEBI" id="CHEBI:58830"/>
    </ligand>
</feature>
<dbReference type="InterPro" id="IPR002180">
    <property type="entry name" value="LS/RS"/>
</dbReference>
<evidence type="ECO:0000256" key="1">
    <source>
        <dbReference type="ARBA" id="ARBA00004917"/>
    </source>
</evidence>
<organism evidence="8 9">
    <name type="scientific">Undibacterium piscinae</name>
    <dbReference type="NCBI Taxonomy" id="2495591"/>
    <lineage>
        <taxon>Bacteria</taxon>
        <taxon>Pseudomonadati</taxon>
        <taxon>Pseudomonadota</taxon>
        <taxon>Betaproteobacteria</taxon>
        <taxon>Burkholderiales</taxon>
        <taxon>Oxalobacteraceae</taxon>
        <taxon>Undibacterium</taxon>
    </lineage>
</organism>
<protein>
    <recommendedName>
        <fullName evidence="3 7">6,7-dimethyl-8-ribityllumazine synthase</fullName>
        <shortName evidence="7">DMRL synthase</shortName>
        <shortName evidence="7">LS</shortName>
        <shortName evidence="7">Lumazine synthase</shortName>
        <ecNumber evidence="3 7">2.5.1.78</ecNumber>
    </recommendedName>
</protein>
<accession>A0A6M4A0R3</accession>
<comment type="catalytic activity">
    <reaction evidence="6 7">
        <text>(2S)-2-hydroxy-3-oxobutyl phosphate + 5-amino-6-(D-ribitylamino)uracil = 6,7-dimethyl-8-(1-D-ribityl)lumazine + phosphate + 2 H2O + H(+)</text>
        <dbReference type="Rhea" id="RHEA:26152"/>
        <dbReference type="ChEBI" id="CHEBI:15377"/>
        <dbReference type="ChEBI" id="CHEBI:15378"/>
        <dbReference type="ChEBI" id="CHEBI:15934"/>
        <dbReference type="ChEBI" id="CHEBI:43474"/>
        <dbReference type="ChEBI" id="CHEBI:58201"/>
        <dbReference type="ChEBI" id="CHEBI:58830"/>
        <dbReference type="EC" id="2.5.1.78"/>
    </reaction>
</comment>
<evidence type="ECO:0000256" key="5">
    <source>
        <dbReference type="ARBA" id="ARBA00022679"/>
    </source>
</evidence>
<dbReference type="SUPFAM" id="SSF52121">
    <property type="entry name" value="Lumazine synthase"/>
    <property type="match status" value="1"/>
</dbReference>
<comment type="pathway">
    <text evidence="1 7">Cofactor biosynthesis; riboflavin biosynthesis; riboflavin from 2-hydroxy-3-oxobutyl phosphate and 5-amino-6-(D-ribitylamino)uracil: step 1/2.</text>
</comment>
<comment type="similarity">
    <text evidence="2 7">Belongs to the DMRL synthase family.</text>
</comment>
<proteinExistence type="inferred from homology"/>
<keyword evidence="9" id="KW-1185">Reference proteome</keyword>
<dbReference type="GO" id="GO:0000906">
    <property type="term" value="F:6,7-dimethyl-8-ribityllumazine synthase activity"/>
    <property type="evidence" value="ECO:0007669"/>
    <property type="project" value="UniProtKB-UniRule"/>
</dbReference>
<dbReference type="NCBIfam" id="TIGR00114">
    <property type="entry name" value="lumazine-synth"/>
    <property type="match status" value="1"/>
</dbReference>
<keyword evidence="5 7" id="KW-0808">Transferase</keyword>
<reference evidence="8 9" key="1">
    <citation type="journal article" date="2019" name="Int. J. Syst. Evol. Microbiol.">
        <title>Undibacterium piscinae sp. nov., isolated from Korean shiner intestine.</title>
        <authorList>
            <person name="Lee S.Y."/>
            <person name="Kang W."/>
            <person name="Kim P.S."/>
            <person name="Kim H.S."/>
            <person name="Sung H."/>
            <person name="Shin N.R."/>
            <person name="Whon T.W."/>
            <person name="Yun J.H."/>
            <person name="Lee J.Y."/>
            <person name="Lee J.Y."/>
            <person name="Jung M.J."/>
            <person name="Jeong Y.S."/>
            <person name="Tak E.J."/>
            <person name="Han J.E."/>
            <person name="Hyun D.W."/>
            <person name="Kang M.S."/>
            <person name="Lee K.E."/>
            <person name="Lee B.H."/>
            <person name="Bae J.W."/>
        </authorList>
    </citation>
    <scope>NUCLEOTIDE SEQUENCE [LARGE SCALE GENOMIC DNA]</scope>
    <source>
        <strain evidence="8 9">S11R28</strain>
    </source>
</reference>
<feature type="binding site" evidence="7">
    <location>
        <position position="129"/>
    </location>
    <ligand>
        <name>(2S)-2-hydroxy-3-oxobutyl phosphate</name>
        <dbReference type="ChEBI" id="CHEBI:58830"/>
    </ligand>
</feature>
<keyword evidence="4 7" id="KW-0686">Riboflavin biosynthesis</keyword>
<dbReference type="InterPro" id="IPR036467">
    <property type="entry name" value="LS/RS_sf"/>
</dbReference>
<dbReference type="EMBL" id="CP051152">
    <property type="protein sequence ID" value="QJQ04922.1"/>
    <property type="molecule type" value="Genomic_DNA"/>
</dbReference>
<dbReference type="AlphaFoldDB" id="A0A6M4A0R3"/>
<dbReference type="GO" id="GO:0009349">
    <property type="term" value="C:riboflavin synthase complex"/>
    <property type="evidence" value="ECO:0007669"/>
    <property type="project" value="UniProtKB-UniRule"/>
</dbReference>
<feature type="binding site" evidence="7">
    <location>
        <position position="24"/>
    </location>
    <ligand>
        <name>5-amino-6-(D-ribitylamino)uracil</name>
        <dbReference type="ChEBI" id="CHEBI:15934"/>
    </ligand>
</feature>
<dbReference type="KEGG" id="upi:EJG51_002575"/>
<evidence type="ECO:0000256" key="6">
    <source>
        <dbReference type="ARBA" id="ARBA00048785"/>
    </source>
</evidence>
<dbReference type="CDD" id="cd09209">
    <property type="entry name" value="Lumazine_synthase-I"/>
    <property type="match status" value="1"/>
</dbReference>
<feature type="binding site" evidence="7">
    <location>
        <begin position="58"/>
        <end position="60"/>
    </location>
    <ligand>
        <name>5-amino-6-(D-ribitylamino)uracil</name>
        <dbReference type="ChEBI" id="CHEBI:15934"/>
    </ligand>
</feature>
<dbReference type="Proteomes" id="UP000274350">
    <property type="component" value="Chromosome"/>
</dbReference>
<evidence type="ECO:0000313" key="8">
    <source>
        <dbReference type="EMBL" id="QJQ04922.1"/>
    </source>
</evidence>
<dbReference type="PANTHER" id="PTHR21058:SF0">
    <property type="entry name" value="6,7-DIMETHYL-8-RIBITYLLUMAZINE SYNTHASE"/>
    <property type="match status" value="1"/>
</dbReference>
<dbReference type="Gene3D" id="3.40.50.960">
    <property type="entry name" value="Lumazine/riboflavin synthase"/>
    <property type="match status" value="1"/>
</dbReference>
<gene>
    <name evidence="7" type="primary">ribH</name>
    <name evidence="8" type="ORF">EJG51_002575</name>
</gene>
<evidence type="ECO:0000256" key="2">
    <source>
        <dbReference type="ARBA" id="ARBA00007424"/>
    </source>
</evidence>
<feature type="active site" description="Proton donor" evidence="7">
    <location>
        <position position="90"/>
    </location>
</feature>
<feature type="binding site" evidence="7">
    <location>
        <begin position="82"/>
        <end position="84"/>
    </location>
    <ligand>
        <name>5-amino-6-(D-ribitylamino)uracil</name>
        <dbReference type="ChEBI" id="CHEBI:15934"/>
    </ligand>
</feature>
<dbReference type="InterPro" id="IPR034964">
    <property type="entry name" value="LS"/>
</dbReference>
<dbReference type="Pfam" id="PF00885">
    <property type="entry name" value="DMRL_synthase"/>
    <property type="match status" value="1"/>
</dbReference>
<dbReference type="GO" id="GO:0005829">
    <property type="term" value="C:cytosol"/>
    <property type="evidence" value="ECO:0007669"/>
    <property type="project" value="TreeGrafter"/>
</dbReference>
<evidence type="ECO:0000313" key="9">
    <source>
        <dbReference type="Proteomes" id="UP000274350"/>
    </source>
</evidence>
<evidence type="ECO:0000256" key="3">
    <source>
        <dbReference type="ARBA" id="ARBA00012664"/>
    </source>
</evidence>
<evidence type="ECO:0000256" key="4">
    <source>
        <dbReference type="ARBA" id="ARBA00022619"/>
    </source>
</evidence>
<dbReference type="EC" id="2.5.1.78" evidence="3 7"/>
<dbReference type="OrthoDB" id="9809709at2"/>
<dbReference type="PANTHER" id="PTHR21058">
    <property type="entry name" value="6,7-DIMETHYL-8-RIBITYLLUMAZINE SYNTHASE DMRL SYNTHASE LUMAZINE SYNTHASE"/>
    <property type="match status" value="1"/>
</dbReference>
<name>A0A6M4A0R3_9BURK</name>
<evidence type="ECO:0000256" key="7">
    <source>
        <dbReference type="HAMAP-Rule" id="MF_00178"/>
    </source>
</evidence>
<feature type="binding site" evidence="7">
    <location>
        <position position="115"/>
    </location>
    <ligand>
        <name>5-amino-6-(D-ribitylamino)uracil</name>
        <dbReference type="ChEBI" id="CHEBI:15934"/>
    </ligand>
</feature>
<dbReference type="GO" id="GO:0009231">
    <property type="term" value="P:riboflavin biosynthetic process"/>
    <property type="evidence" value="ECO:0007669"/>
    <property type="project" value="UniProtKB-UniRule"/>
</dbReference>
<dbReference type="UniPathway" id="UPA00275">
    <property type="reaction ID" value="UER00404"/>
</dbReference>
<comment type="function">
    <text evidence="7">Catalyzes the formation of 6,7-dimethyl-8-ribityllumazine by condensation of 5-amino-6-(D-ribitylamino)uracil with 3,4-dihydroxy-2-butanone 4-phosphate. This is the penultimate step in the biosynthesis of riboflavin.</text>
</comment>
<sequence length="165" mass="17368">MTVGHYESNMDGAGVRIGIVQARFNETVGNGLLSACLAELNSLGVLNEDILHVTVPGALEVPLALQKLADTNQFDALIALGAVIRGETYHFELVSNESGAGITRVGLDNGIPIANAILTTENDEQAEVRMAEKGADAARVAVEMANLTMALEELAEATEDISYDA</sequence>